<keyword evidence="6" id="KW-1185">Reference proteome</keyword>
<evidence type="ECO:0000259" key="4">
    <source>
        <dbReference type="Pfam" id="PF07992"/>
    </source>
</evidence>
<dbReference type="PANTHER" id="PTHR48105">
    <property type="entry name" value="THIOREDOXIN REDUCTASE 1-RELATED-RELATED"/>
    <property type="match status" value="1"/>
</dbReference>
<evidence type="ECO:0000313" key="5">
    <source>
        <dbReference type="EMBL" id="SLN71067.1"/>
    </source>
</evidence>
<proteinExistence type="predicted"/>
<dbReference type="AlphaFoldDB" id="A0A1Y5TVU3"/>
<gene>
    <name evidence="5" type="primary">ahpF</name>
    <name evidence="5" type="ORF">PAM7066_03634</name>
</gene>
<sequence length="506" mass="52943">MAQNNVRLVAEADLGERVVRALILRKVGLMEGGAAGPVLVGNPDSRGMATLGEFLRRNAIPHHILDPATSPEAAALVARHEQDAEGPLVVCPDGVVLIAPTPAFLARSLGMGRPEGAEKVFDVTIVGAGPAGLATAVYAASEGLSVAVLDARSYGGQAGASMRIENYLGFPSGISGGALVARASVQAQRFGADMMIPARVTNLGCDRTDGLLELSLEDEASPLLTRSVVVASGAEYRRPGIPDLARYEGAGVWYWAAAAEIRLCAGEEVAVIGGGNSAGQAVVHLAAHVRKVRMFVRGPALAQSMSRYLVDRIAAAGNVEVMTSTDVVALFGEAALAGIRWRKRDDGDTGAIALRHLFVFAGADPASGWLQSCGVARDAAGFIETHQSWPHDPPAADITLQTSIPGVRYSRRICQAGWRGHRRGRAGRRGPASLAGWAQRDPLPLMGSWAIDEAQHPMVADAGYDTCADVAVRACSRVDAAPYGNAAEGLLSVGHRTIMSGDFDGW</sequence>
<dbReference type="PRINTS" id="PR00469">
    <property type="entry name" value="PNDRDTASEII"/>
</dbReference>
<feature type="domain" description="FAD/NAD(P)-binding" evidence="4">
    <location>
        <begin position="121"/>
        <end position="386"/>
    </location>
</feature>
<protein>
    <recommendedName>
        <fullName evidence="1">Thioredoxin reductase</fullName>
    </recommendedName>
</protein>
<dbReference type="SUPFAM" id="SSF51905">
    <property type="entry name" value="FAD/NAD(P)-binding domain"/>
    <property type="match status" value="1"/>
</dbReference>
<dbReference type="Gene3D" id="3.50.50.60">
    <property type="entry name" value="FAD/NAD(P)-binding domain"/>
    <property type="match status" value="2"/>
</dbReference>
<dbReference type="EMBL" id="FWFV01000018">
    <property type="protein sequence ID" value="SLN71067.1"/>
    <property type="molecule type" value="Genomic_DNA"/>
</dbReference>
<accession>A0A1Y5TVU3</accession>
<keyword evidence="3 5" id="KW-0560">Oxidoreductase</keyword>
<dbReference type="Pfam" id="PF07992">
    <property type="entry name" value="Pyr_redox_2"/>
    <property type="match status" value="1"/>
</dbReference>
<evidence type="ECO:0000313" key="6">
    <source>
        <dbReference type="Proteomes" id="UP000193870"/>
    </source>
</evidence>
<keyword evidence="2" id="KW-0285">Flavoprotein</keyword>
<dbReference type="OrthoDB" id="9786503at2"/>
<evidence type="ECO:0000256" key="2">
    <source>
        <dbReference type="ARBA" id="ARBA00022630"/>
    </source>
</evidence>
<dbReference type="Proteomes" id="UP000193870">
    <property type="component" value="Unassembled WGS sequence"/>
</dbReference>
<dbReference type="GO" id="GO:0016491">
    <property type="term" value="F:oxidoreductase activity"/>
    <property type="evidence" value="ECO:0007669"/>
    <property type="project" value="UniProtKB-KW"/>
</dbReference>
<evidence type="ECO:0000256" key="1">
    <source>
        <dbReference type="ARBA" id="ARBA00018719"/>
    </source>
</evidence>
<evidence type="ECO:0000256" key="3">
    <source>
        <dbReference type="ARBA" id="ARBA00023002"/>
    </source>
</evidence>
<dbReference type="InterPro" id="IPR050097">
    <property type="entry name" value="Ferredoxin-NADP_redctase_2"/>
</dbReference>
<dbReference type="InterPro" id="IPR023753">
    <property type="entry name" value="FAD/NAD-binding_dom"/>
</dbReference>
<dbReference type="PRINTS" id="PR00368">
    <property type="entry name" value="FADPNR"/>
</dbReference>
<reference evidence="5 6" key="1">
    <citation type="submission" date="2017-03" db="EMBL/GenBank/DDBJ databases">
        <authorList>
            <person name="Afonso C.L."/>
            <person name="Miller P.J."/>
            <person name="Scott M.A."/>
            <person name="Spackman E."/>
            <person name="Goraichik I."/>
            <person name="Dimitrov K.M."/>
            <person name="Suarez D.L."/>
            <person name="Swayne D.E."/>
        </authorList>
    </citation>
    <scope>NUCLEOTIDE SEQUENCE [LARGE SCALE GENOMIC DNA]</scope>
    <source>
        <strain evidence="5 6">CECT 7066</strain>
    </source>
</reference>
<dbReference type="STRING" id="315423.SAMN04488020_11944"/>
<organism evidence="5 6">
    <name type="scientific">Palleronia marisminoris</name>
    <dbReference type="NCBI Taxonomy" id="315423"/>
    <lineage>
        <taxon>Bacteria</taxon>
        <taxon>Pseudomonadati</taxon>
        <taxon>Pseudomonadota</taxon>
        <taxon>Alphaproteobacteria</taxon>
        <taxon>Rhodobacterales</taxon>
        <taxon>Roseobacteraceae</taxon>
        <taxon>Palleronia</taxon>
    </lineage>
</organism>
<dbReference type="InterPro" id="IPR036188">
    <property type="entry name" value="FAD/NAD-bd_sf"/>
</dbReference>
<name>A0A1Y5TVU3_9RHOB</name>